<evidence type="ECO:0000313" key="3">
    <source>
        <dbReference type="EMBL" id="GAA0921319.1"/>
    </source>
</evidence>
<reference evidence="3 4" key="1">
    <citation type="journal article" date="2019" name="Int. J. Syst. Evol. Microbiol.">
        <title>The Global Catalogue of Microorganisms (GCM) 10K type strain sequencing project: providing services to taxonomists for standard genome sequencing and annotation.</title>
        <authorList>
            <consortium name="The Broad Institute Genomics Platform"/>
            <consortium name="The Broad Institute Genome Sequencing Center for Infectious Disease"/>
            <person name="Wu L."/>
            <person name="Ma J."/>
        </authorList>
    </citation>
    <scope>NUCLEOTIDE SEQUENCE [LARGE SCALE GENOMIC DNA]</scope>
    <source>
        <strain evidence="3 4">JCM 11136</strain>
    </source>
</reference>
<dbReference type="SMART" id="SM00783">
    <property type="entry name" value="A_amylase_inhib"/>
    <property type="match status" value="1"/>
</dbReference>
<organism evidence="3 4">
    <name type="scientific">Nonomuraea longicatena</name>
    <dbReference type="NCBI Taxonomy" id="83682"/>
    <lineage>
        <taxon>Bacteria</taxon>
        <taxon>Bacillati</taxon>
        <taxon>Actinomycetota</taxon>
        <taxon>Actinomycetes</taxon>
        <taxon>Streptosporangiales</taxon>
        <taxon>Streptosporangiaceae</taxon>
        <taxon>Nonomuraea</taxon>
    </lineage>
</organism>
<evidence type="ECO:0008006" key="5">
    <source>
        <dbReference type="Google" id="ProtNLM"/>
    </source>
</evidence>
<dbReference type="Proteomes" id="UP001501578">
    <property type="component" value="Unassembled WGS sequence"/>
</dbReference>
<sequence>MSITIRTAFAAAALAGAGLLAAPAAQAAVTTGPVQAAVTAGPVQAAALPSCVSTTTWMSGIRYVKVTNNCSTTKRAKVLFRTGGTNSPCKTLAPGASFTHGSRGVYFKTESC</sequence>
<gene>
    <name evidence="3" type="ORF">GCM10009560_20060</name>
</gene>
<dbReference type="PROSITE" id="PS51318">
    <property type="entry name" value="TAT"/>
    <property type="match status" value="1"/>
</dbReference>
<evidence type="ECO:0000256" key="1">
    <source>
        <dbReference type="ARBA" id="ARBA00022579"/>
    </source>
</evidence>
<dbReference type="InterPro" id="IPR006311">
    <property type="entry name" value="TAT_signal"/>
</dbReference>
<keyword evidence="1" id="KW-0022">Alpha-amylase inhibitor</keyword>
<dbReference type="EMBL" id="BAAAHQ010000008">
    <property type="protein sequence ID" value="GAA0921319.1"/>
    <property type="molecule type" value="Genomic_DNA"/>
</dbReference>
<comment type="caution">
    <text evidence="3">The sequence shown here is derived from an EMBL/GenBank/DDBJ whole genome shotgun (WGS) entry which is preliminary data.</text>
</comment>
<dbReference type="SUPFAM" id="SSF49498">
    <property type="entry name" value="alpha-Amylase inhibitor tendamistat"/>
    <property type="match status" value="1"/>
</dbReference>
<dbReference type="Pfam" id="PF01356">
    <property type="entry name" value="A_amylase_inhib"/>
    <property type="match status" value="1"/>
</dbReference>
<keyword evidence="4" id="KW-1185">Reference proteome</keyword>
<proteinExistence type="predicted"/>
<dbReference type="RefSeq" id="WP_343949467.1">
    <property type="nucleotide sequence ID" value="NZ_BAAAHQ010000008.1"/>
</dbReference>
<accession>A0ABN1P2Y2</accession>
<feature type="signal peptide" evidence="2">
    <location>
        <begin position="1"/>
        <end position="27"/>
    </location>
</feature>
<dbReference type="Gene3D" id="2.60.40.20">
    <property type="entry name" value="Alpha-amylase inhibitor"/>
    <property type="match status" value="1"/>
</dbReference>
<dbReference type="InterPro" id="IPR000833">
    <property type="entry name" value="A-amylase_inhib"/>
</dbReference>
<feature type="chain" id="PRO_5045235991" description="Alpha amylase inhibitor" evidence="2">
    <location>
        <begin position="28"/>
        <end position="112"/>
    </location>
</feature>
<dbReference type="InterPro" id="IPR036379">
    <property type="entry name" value="A-amylase_inhib_sf"/>
</dbReference>
<keyword evidence="2" id="KW-0732">Signal</keyword>
<protein>
    <recommendedName>
        <fullName evidence="5">Alpha amylase inhibitor</fullName>
    </recommendedName>
</protein>
<evidence type="ECO:0000313" key="4">
    <source>
        <dbReference type="Proteomes" id="UP001501578"/>
    </source>
</evidence>
<evidence type="ECO:0000256" key="2">
    <source>
        <dbReference type="SAM" id="SignalP"/>
    </source>
</evidence>
<name>A0ABN1P2Y2_9ACTN</name>